<keyword evidence="4 8" id="KW-0812">Transmembrane</keyword>
<evidence type="ECO:0000313" key="9">
    <source>
        <dbReference type="EMBL" id="GFY82900.1"/>
    </source>
</evidence>
<dbReference type="PANTHER" id="PTHR33228:SF76">
    <property type="entry name" value="PROTEIN GLUTAMINE DUMPER 7"/>
    <property type="match status" value="1"/>
</dbReference>
<dbReference type="GO" id="GO:0006865">
    <property type="term" value="P:amino acid transport"/>
    <property type="evidence" value="ECO:0007669"/>
    <property type="project" value="UniProtKB-KW"/>
</dbReference>
<sequence>MRHIGTTPTNSVWKLNSPTPYLFGGMALVLGLITVALLILGCSCRKQLSSNLPTDRADEEKKPEKTQIMEADLEPKFLVIMAGDNQPSFIATPV</sequence>
<evidence type="ECO:0000256" key="1">
    <source>
        <dbReference type="ARBA" id="ARBA00004167"/>
    </source>
</evidence>
<organism evidence="9 10">
    <name type="scientific">Actinidia rufa</name>
    <dbReference type="NCBI Taxonomy" id="165716"/>
    <lineage>
        <taxon>Eukaryota</taxon>
        <taxon>Viridiplantae</taxon>
        <taxon>Streptophyta</taxon>
        <taxon>Embryophyta</taxon>
        <taxon>Tracheophyta</taxon>
        <taxon>Spermatophyta</taxon>
        <taxon>Magnoliopsida</taxon>
        <taxon>eudicotyledons</taxon>
        <taxon>Gunneridae</taxon>
        <taxon>Pentapetalae</taxon>
        <taxon>asterids</taxon>
        <taxon>Ericales</taxon>
        <taxon>Actinidiaceae</taxon>
        <taxon>Actinidia</taxon>
    </lineage>
</organism>
<reference evidence="9 10" key="1">
    <citation type="submission" date="2019-07" db="EMBL/GenBank/DDBJ databases">
        <title>De Novo Assembly of kiwifruit Actinidia rufa.</title>
        <authorList>
            <person name="Sugita-Konishi S."/>
            <person name="Sato K."/>
            <person name="Mori E."/>
            <person name="Abe Y."/>
            <person name="Kisaki G."/>
            <person name="Hamano K."/>
            <person name="Suezawa K."/>
            <person name="Otani M."/>
            <person name="Fukuda T."/>
            <person name="Manabe T."/>
            <person name="Gomi K."/>
            <person name="Tabuchi M."/>
            <person name="Akimitsu K."/>
            <person name="Kataoka I."/>
        </authorList>
    </citation>
    <scope>NUCLEOTIDE SEQUENCE [LARGE SCALE GENOMIC DNA]</scope>
    <source>
        <strain evidence="10">cv. Fuchu</strain>
    </source>
</reference>
<dbReference type="EMBL" id="BJWL01000002">
    <property type="protein sequence ID" value="GFY82900.1"/>
    <property type="molecule type" value="Genomic_DNA"/>
</dbReference>
<protein>
    <recommendedName>
        <fullName evidence="11">Glutamine dumper 1</fullName>
    </recommendedName>
</protein>
<dbReference type="OrthoDB" id="770444at2759"/>
<gene>
    <name evidence="9" type="ORF">Acr_02g0011400</name>
</gene>
<evidence type="ECO:0000256" key="4">
    <source>
        <dbReference type="ARBA" id="ARBA00022692"/>
    </source>
</evidence>
<keyword evidence="10" id="KW-1185">Reference proteome</keyword>
<keyword evidence="5" id="KW-0029">Amino-acid transport</keyword>
<evidence type="ECO:0000256" key="3">
    <source>
        <dbReference type="ARBA" id="ARBA00022448"/>
    </source>
</evidence>
<evidence type="ECO:0000256" key="5">
    <source>
        <dbReference type="ARBA" id="ARBA00022970"/>
    </source>
</evidence>
<dbReference type="InterPro" id="IPR040359">
    <property type="entry name" value="GDU"/>
</dbReference>
<dbReference type="GO" id="GO:0080143">
    <property type="term" value="P:regulation of amino acid export"/>
    <property type="evidence" value="ECO:0007669"/>
    <property type="project" value="InterPro"/>
</dbReference>
<feature type="transmembrane region" description="Helical" evidence="8">
    <location>
        <begin position="20"/>
        <end position="40"/>
    </location>
</feature>
<evidence type="ECO:0000256" key="8">
    <source>
        <dbReference type="SAM" id="Phobius"/>
    </source>
</evidence>
<dbReference type="AlphaFoldDB" id="A0A7J0E922"/>
<evidence type="ECO:0008006" key="11">
    <source>
        <dbReference type="Google" id="ProtNLM"/>
    </source>
</evidence>
<evidence type="ECO:0000313" key="10">
    <source>
        <dbReference type="Proteomes" id="UP000585474"/>
    </source>
</evidence>
<keyword evidence="6 8" id="KW-1133">Transmembrane helix</keyword>
<comment type="subcellular location">
    <subcellularLocation>
        <location evidence="1">Membrane</location>
        <topology evidence="1">Single-pass membrane protein</topology>
    </subcellularLocation>
</comment>
<evidence type="ECO:0000256" key="2">
    <source>
        <dbReference type="ARBA" id="ARBA00009977"/>
    </source>
</evidence>
<comment type="caution">
    <text evidence="9">The sequence shown here is derived from an EMBL/GenBank/DDBJ whole genome shotgun (WGS) entry which is preliminary data.</text>
</comment>
<keyword evidence="3" id="KW-0813">Transport</keyword>
<accession>A0A7J0E922</accession>
<evidence type="ECO:0000256" key="6">
    <source>
        <dbReference type="ARBA" id="ARBA00022989"/>
    </source>
</evidence>
<name>A0A7J0E922_9ERIC</name>
<evidence type="ECO:0000256" key="7">
    <source>
        <dbReference type="ARBA" id="ARBA00023136"/>
    </source>
</evidence>
<dbReference type="PANTHER" id="PTHR33228">
    <property type="entry name" value="PROTEIN GLUTAMINE DUMPER 4-RELATED"/>
    <property type="match status" value="1"/>
</dbReference>
<dbReference type="Proteomes" id="UP000585474">
    <property type="component" value="Unassembled WGS sequence"/>
</dbReference>
<dbReference type="GO" id="GO:0016020">
    <property type="term" value="C:membrane"/>
    <property type="evidence" value="ECO:0007669"/>
    <property type="project" value="UniProtKB-SubCell"/>
</dbReference>
<comment type="similarity">
    <text evidence="2">Belongs to the GLUTAMINE DUMPER 1 (TC 9.B.60) family.</text>
</comment>
<proteinExistence type="inferred from homology"/>
<keyword evidence="7 8" id="KW-0472">Membrane</keyword>